<keyword evidence="2" id="KW-1185">Reference proteome</keyword>
<dbReference type="AlphaFoldDB" id="A0A1G7JNE1"/>
<gene>
    <name evidence="1" type="ORF">SAMN04487992_11019</name>
</gene>
<reference evidence="2" key="1">
    <citation type="submission" date="2016-10" db="EMBL/GenBank/DDBJ databases">
        <authorList>
            <person name="Varghese N."/>
            <person name="Submissions S."/>
        </authorList>
    </citation>
    <scope>NUCLEOTIDE SEQUENCE [LARGE SCALE GENOMIC DNA]</scope>
    <source>
        <strain evidence="2">DSM 24729</strain>
    </source>
</reference>
<protein>
    <submittedName>
        <fullName evidence="1">Uncharacterized protein</fullName>
    </submittedName>
</protein>
<dbReference type="RefSeq" id="WP_074539004.1">
    <property type="nucleotide sequence ID" value="NZ_FNBD01000010.1"/>
</dbReference>
<proteinExistence type="predicted"/>
<name>A0A1G7JNE1_9FLAO</name>
<sequence>MKEVLINDFLLTVFKTSKGTYIFDDWGGAEDIVCGALNHTHLLQKSIVDIIITDYYVEGTISLITPKQFFDLPKDYRPFIFSHNLAPFPYIISGAPHSRYNLIKKIESLIKPDHEIYLYGNKNLLTFHDLKPYFDEYAVGFKDGFKDFIADQIEPYLLKLENDNRIEFANRVFKFITNDLSEKPRATSKTGFDFAPHNKGVEIGNIYQDGLLEGYLYRAWSIIFSENELFLPIFKKYRDGTEKLKVLEKDIILKKDNNLIPRLKIEYVYEFFSVLTKPNTNGDPYLSEQKLLTFIESTFVNDQPIQQSFDVSLTKEKKNIRTVFKKFQDNCYQYEKNQKHLKQKYFDIMFKGFKGFSKDQDYKKWCETSPKIKTIDKPRERL</sequence>
<accession>A0A1G7JNE1</accession>
<dbReference type="EMBL" id="FNBD01000010">
    <property type="protein sequence ID" value="SDF26462.1"/>
    <property type="molecule type" value="Genomic_DNA"/>
</dbReference>
<organism evidence="1 2">
    <name type="scientific">Cellulophaga baltica</name>
    <dbReference type="NCBI Taxonomy" id="76594"/>
    <lineage>
        <taxon>Bacteria</taxon>
        <taxon>Pseudomonadati</taxon>
        <taxon>Bacteroidota</taxon>
        <taxon>Flavobacteriia</taxon>
        <taxon>Flavobacteriales</taxon>
        <taxon>Flavobacteriaceae</taxon>
        <taxon>Cellulophaga</taxon>
    </lineage>
</organism>
<evidence type="ECO:0000313" key="2">
    <source>
        <dbReference type="Proteomes" id="UP000182114"/>
    </source>
</evidence>
<dbReference type="Proteomes" id="UP000182114">
    <property type="component" value="Unassembled WGS sequence"/>
</dbReference>
<evidence type="ECO:0000313" key="1">
    <source>
        <dbReference type="EMBL" id="SDF26462.1"/>
    </source>
</evidence>